<gene>
    <name evidence="2" type="ORF">Ciccas_008549</name>
</gene>
<dbReference type="Proteomes" id="UP001626550">
    <property type="component" value="Unassembled WGS sequence"/>
</dbReference>
<accession>A0ABD2PZL7</accession>
<evidence type="ECO:0000256" key="1">
    <source>
        <dbReference type="SAM" id="MobiDB-lite"/>
    </source>
</evidence>
<dbReference type="AlphaFoldDB" id="A0ABD2PZL7"/>
<protein>
    <submittedName>
        <fullName evidence="2">Uncharacterized protein</fullName>
    </submittedName>
</protein>
<dbReference type="EMBL" id="JBJKFK010001527">
    <property type="protein sequence ID" value="KAL3312854.1"/>
    <property type="molecule type" value="Genomic_DNA"/>
</dbReference>
<keyword evidence="3" id="KW-1185">Reference proteome</keyword>
<reference evidence="2 3" key="1">
    <citation type="submission" date="2024-11" db="EMBL/GenBank/DDBJ databases">
        <title>Adaptive evolution of stress response genes in parasites aligns with host niche diversity.</title>
        <authorList>
            <person name="Hahn C."/>
            <person name="Resl P."/>
        </authorList>
    </citation>
    <scope>NUCLEOTIDE SEQUENCE [LARGE SCALE GENOMIC DNA]</scope>
    <source>
        <strain evidence="2">EGGRZ-B1_66</strain>
        <tissue evidence="2">Body</tissue>
    </source>
</reference>
<organism evidence="2 3">
    <name type="scientific">Cichlidogyrus casuarinus</name>
    <dbReference type="NCBI Taxonomy" id="1844966"/>
    <lineage>
        <taxon>Eukaryota</taxon>
        <taxon>Metazoa</taxon>
        <taxon>Spiralia</taxon>
        <taxon>Lophotrochozoa</taxon>
        <taxon>Platyhelminthes</taxon>
        <taxon>Monogenea</taxon>
        <taxon>Monopisthocotylea</taxon>
        <taxon>Dactylogyridea</taxon>
        <taxon>Ancyrocephalidae</taxon>
        <taxon>Cichlidogyrus</taxon>
    </lineage>
</organism>
<name>A0ABD2PZL7_9PLAT</name>
<proteinExistence type="predicted"/>
<feature type="compositionally biased region" description="Basic and acidic residues" evidence="1">
    <location>
        <begin position="10"/>
        <end position="27"/>
    </location>
</feature>
<comment type="caution">
    <text evidence="2">The sequence shown here is derived from an EMBL/GenBank/DDBJ whole genome shotgun (WGS) entry which is preliminary data.</text>
</comment>
<feature type="region of interest" description="Disordered" evidence="1">
    <location>
        <begin position="1"/>
        <end position="29"/>
    </location>
</feature>
<sequence length="91" mass="10128">MEISELSSGEMHEDEQVHDLAERERNVTETSIWTCSSSGQLVPEGPFILNPNNDFDPESKFISPSSMLAGISAWRRGYKKIPCSDGQPDLT</sequence>
<evidence type="ECO:0000313" key="3">
    <source>
        <dbReference type="Proteomes" id="UP001626550"/>
    </source>
</evidence>
<evidence type="ECO:0000313" key="2">
    <source>
        <dbReference type="EMBL" id="KAL3312854.1"/>
    </source>
</evidence>